<reference evidence="12" key="1">
    <citation type="submission" date="2016-05" db="EMBL/GenBank/DDBJ databases">
        <authorList>
            <person name="Li Y."/>
        </authorList>
    </citation>
    <scope>NUCLEOTIDE SEQUENCE [LARGE SCALE GENOMIC DNA]</scope>
    <source>
        <strain evidence="12">YIC4027</strain>
    </source>
</reference>
<comment type="subcellular location">
    <subcellularLocation>
        <location evidence="1 9">Cell inner membrane</location>
        <topology evidence="1 9">Multi-pass membrane protein</topology>
    </subcellularLocation>
</comment>
<feature type="transmembrane region" description="Helical" evidence="9">
    <location>
        <begin position="86"/>
        <end position="107"/>
    </location>
</feature>
<dbReference type="GO" id="GO:0022857">
    <property type="term" value="F:transmembrane transporter activity"/>
    <property type="evidence" value="ECO:0007669"/>
    <property type="project" value="UniProtKB-UniRule"/>
</dbReference>
<dbReference type="InterPro" id="IPR007387">
    <property type="entry name" value="TRAP_DctQ"/>
</dbReference>
<proteinExistence type="inferred from homology"/>
<evidence type="ECO:0000313" key="11">
    <source>
        <dbReference type="EMBL" id="ODR89657.1"/>
    </source>
</evidence>
<evidence type="ECO:0000256" key="4">
    <source>
        <dbReference type="ARBA" id="ARBA00022519"/>
    </source>
</evidence>
<dbReference type="STRING" id="1752398.A8M32_20335"/>
<evidence type="ECO:0000259" key="10">
    <source>
        <dbReference type="Pfam" id="PF04290"/>
    </source>
</evidence>
<keyword evidence="2 9" id="KW-0813">Transport</keyword>
<dbReference type="RefSeq" id="WP_069460224.1">
    <property type="nucleotide sequence ID" value="NZ_LYBW01000061.1"/>
</dbReference>
<dbReference type="PANTHER" id="PTHR35011">
    <property type="entry name" value="2,3-DIKETO-L-GULONATE TRAP TRANSPORTER SMALL PERMEASE PROTEIN YIAM"/>
    <property type="match status" value="1"/>
</dbReference>
<feature type="domain" description="Tripartite ATP-independent periplasmic transporters DctQ component" evidence="10">
    <location>
        <begin position="23"/>
        <end position="151"/>
    </location>
</feature>
<comment type="subunit">
    <text evidence="9">The complex comprises the extracytoplasmic solute receptor protein and the two transmembrane proteins.</text>
</comment>
<keyword evidence="7 9" id="KW-0472">Membrane</keyword>
<evidence type="ECO:0000256" key="7">
    <source>
        <dbReference type="ARBA" id="ARBA00023136"/>
    </source>
</evidence>
<evidence type="ECO:0000256" key="5">
    <source>
        <dbReference type="ARBA" id="ARBA00022692"/>
    </source>
</evidence>
<feature type="transmembrane region" description="Helical" evidence="9">
    <location>
        <begin position="7"/>
        <end position="35"/>
    </location>
</feature>
<keyword evidence="4 9" id="KW-0997">Cell inner membrane</keyword>
<comment type="similarity">
    <text evidence="8 9">Belongs to the TRAP transporter small permease family.</text>
</comment>
<comment type="caution">
    <text evidence="11">The sequence shown here is derived from an EMBL/GenBank/DDBJ whole genome shotgun (WGS) entry which is preliminary data.</text>
</comment>
<dbReference type="InterPro" id="IPR055348">
    <property type="entry name" value="DctQ"/>
</dbReference>
<evidence type="ECO:0000256" key="9">
    <source>
        <dbReference type="RuleBase" id="RU369079"/>
    </source>
</evidence>
<dbReference type="OrthoDB" id="4964541at2"/>
<evidence type="ECO:0000313" key="12">
    <source>
        <dbReference type="Proteomes" id="UP000094342"/>
    </source>
</evidence>
<feature type="transmembrane region" description="Helical" evidence="9">
    <location>
        <begin position="127"/>
        <end position="148"/>
    </location>
</feature>
<organism evidence="11 12">
    <name type="scientific">Sinorhizobium alkalisoli</name>
    <dbReference type="NCBI Taxonomy" id="1752398"/>
    <lineage>
        <taxon>Bacteria</taxon>
        <taxon>Pseudomonadati</taxon>
        <taxon>Pseudomonadota</taxon>
        <taxon>Alphaproteobacteria</taxon>
        <taxon>Hyphomicrobiales</taxon>
        <taxon>Rhizobiaceae</taxon>
        <taxon>Sinorhizobium/Ensifer group</taxon>
        <taxon>Sinorhizobium</taxon>
    </lineage>
</organism>
<keyword evidence="12" id="KW-1185">Reference proteome</keyword>
<sequence>MGRLVSILWAWIDAIMATLLAAMIALVFANVVLRYGFSSGIRSSVELSRLGFVWLVMFGAAVALRRGEHLAVTEFSAAFLPRAVPVLQRLCWLVILVAVGMLFWGAARQTLANWHNISPLTGLPTGLMYLSGAISGGLMAAIAIARLIHPAQTKTDTGGEGR</sequence>
<evidence type="ECO:0000256" key="1">
    <source>
        <dbReference type="ARBA" id="ARBA00004429"/>
    </source>
</evidence>
<accession>A0A1E3V894</accession>
<dbReference type="EMBL" id="LYBW01000061">
    <property type="protein sequence ID" value="ODR89657.1"/>
    <property type="molecule type" value="Genomic_DNA"/>
</dbReference>
<dbReference type="GO" id="GO:0015740">
    <property type="term" value="P:C4-dicarboxylate transport"/>
    <property type="evidence" value="ECO:0007669"/>
    <property type="project" value="TreeGrafter"/>
</dbReference>
<gene>
    <name evidence="11" type="ORF">A8M32_20335</name>
</gene>
<feature type="transmembrane region" description="Helical" evidence="9">
    <location>
        <begin position="47"/>
        <end position="65"/>
    </location>
</feature>
<keyword evidence="3" id="KW-1003">Cell membrane</keyword>
<comment type="function">
    <text evidence="9">Part of the tripartite ATP-independent periplasmic (TRAP) transport system.</text>
</comment>
<evidence type="ECO:0000256" key="6">
    <source>
        <dbReference type="ARBA" id="ARBA00022989"/>
    </source>
</evidence>
<dbReference type="GO" id="GO:0005886">
    <property type="term" value="C:plasma membrane"/>
    <property type="evidence" value="ECO:0007669"/>
    <property type="project" value="UniProtKB-SubCell"/>
</dbReference>
<dbReference type="PANTHER" id="PTHR35011:SF2">
    <property type="entry name" value="2,3-DIKETO-L-GULONATE TRAP TRANSPORTER SMALL PERMEASE PROTEIN YIAM"/>
    <property type="match status" value="1"/>
</dbReference>
<name>A0A1E3V894_9HYPH</name>
<dbReference type="Pfam" id="PF04290">
    <property type="entry name" value="DctQ"/>
    <property type="match status" value="1"/>
</dbReference>
<evidence type="ECO:0000256" key="3">
    <source>
        <dbReference type="ARBA" id="ARBA00022475"/>
    </source>
</evidence>
<evidence type="ECO:0000256" key="8">
    <source>
        <dbReference type="ARBA" id="ARBA00038436"/>
    </source>
</evidence>
<dbReference type="Proteomes" id="UP000094342">
    <property type="component" value="Unassembled WGS sequence"/>
</dbReference>
<keyword evidence="6 9" id="KW-1133">Transmembrane helix</keyword>
<evidence type="ECO:0000256" key="2">
    <source>
        <dbReference type="ARBA" id="ARBA00022448"/>
    </source>
</evidence>
<keyword evidence="5 9" id="KW-0812">Transmembrane</keyword>
<protein>
    <recommendedName>
        <fullName evidence="9">TRAP transporter small permease protein</fullName>
    </recommendedName>
</protein>
<dbReference type="AlphaFoldDB" id="A0A1E3V894"/>